<dbReference type="InterPro" id="IPR036188">
    <property type="entry name" value="FAD/NAD-bd_sf"/>
</dbReference>
<dbReference type="GO" id="GO:0005829">
    <property type="term" value="C:cytosol"/>
    <property type="evidence" value="ECO:0007669"/>
    <property type="project" value="GOC"/>
</dbReference>
<feature type="domain" description="Vps52 coiled-coil" evidence="8">
    <location>
        <begin position="159"/>
        <end position="330"/>
    </location>
</feature>
<evidence type="ECO:0000256" key="4">
    <source>
        <dbReference type="ARBA" id="ARBA00022927"/>
    </source>
</evidence>
<dbReference type="Pfam" id="PF20655">
    <property type="entry name" value="Vps52_C"/>
    <property type="match status" value="1"/>
</dbReference>
<evidence type="ECO:0000259" key="8">
    <source>
        <dbReference type="Pfam" id="PF04129"/>
    </source>
</evidence>
<gene>
    <name evidence="10" type="ORF">AnigIFM63604_007916</name>
</gene>
<dbReference type="InterPro" id="IPR048319">
    <property type="entry name" value="Vps52_CC"/>
</dbReference>
<comment type="caution">
    <text evidence="10">The sequence shown here is derived from an EMBL/GenBank/DDBJ whole genome shotgun (WGS) entry which is preliminary data.</text>
</comment>
<dbReference type="Pfam" id="PF04129">
    <property type="entry name" value="Vps52_CC"/>
    <property type="match status" value="1"/>
</dbReference>
<feature type="region of interest" description="Disordered" evidence="6">
    <location>
        <begin position="1"/>
        <end position="90"/>
    </location>
</feature>
<keyword evidence="5" id="KW-0333">Golgi apparatus</keyword>
<keyword evidence="3" id="KW-0813">Transport</keyword>
<evidence type="ECO:0008006" key="12">
    <source>
        <dbReference type="Google" id="ProtNLM"/>
    </source>
</evidence>
<dbReference type="AlphaFoldDB" id="A0A9W6E7C6"/>
<evidence type="ECO:0000313" key="11">
    <source>
        <dbReference type="Proteomes" id="UP001144191"/>
    </source>
</evidence>
<evidence type="ECO:0000256" key="1">
    <source>
        <dbReference type="ARBA" id="ARBA00004601"/>
    </source>
</evidence>
<dbReference type="PANTHER" id="PTHR14190:SF7">
    <property type="entry name" value="VACUOLAR PROTEIN SORTING-ASSOCIATED PROTEIN 52 HOMOLOG"/>
    <property type="match status" value="1"/>
</dbReference>
<dbReference type="GO" id="GO:0019905">
    <property type="term" value="F:syntaxin binding"/>
    <property type="evidence" value="ECO:0007669"/>
    <property type="project" value="TreeGrafter"/>
</dbReference>
<keyword evidence="4" id="KW-0653">Protein transport</keyword>
<feature type="compositionally biased region" description="Polar residues" evidence="6">
    <location>
        <begin position="36"/>
        <end position="65"/>
    </location>
</feature>
<dbReference type="GO" id="GO:0015031">
    <property type="term" value="P:protein transport"/>
    <property type="evidence" value="ECO:0007669"/>
    <property type="project" value="UniProtKB-KW"/>
</dbReference>
<feature type="domain" description="Vps52 C-terminal" evidence="9">
    <location>
        <begin position="347"/>
        <end position="670"/>
    </location>
</feature>
<dbReference type="InterPro" id="IPR007258">
    <property type="entry name" value="Vps52"/>
</dbReference>
<reference evidence="10" key="1">
    <citation type="submission" date="2022-07" db="EMBL/GenBank/DDBJ databases">
        <title>Taxonomy of Aspergillus series Nigri: significant species reduction supported by multi-species coalescent approaches.</title>
        <authorList>
            <person name="Bian C."/>
            <person name="Kusuya Y."/>
            <person name="Sklenar F."/>
            <person name="D'hooge E."/>
            <person name="Yaguchi T."/>
            <person name="Takahashi H."/>
            <person name="Hubka V."/>
        </authorList>
    </citation>
    <scope>NUCLEOTIDE SEQUENCE</scope>
    <source>
        <strain evidence="10">IFM 63604</strain>
    </source>
</reference>
<dbReference type="InterPro" id="IPR048361">
    <property type="entry name" value="Vps52_C"/>
</dbReference>
<comment type="similarity">
    <text evidence="2">Belongs to the VPS52 family.</text>
</comment>
<evidence type="ECO:0000256" key="5">
    <source>
        <dbReference type="ARBA" id="ARBA00023034"/>
    </source>
</evidence>
<evidence type="ECO:0000259" key="9">
    <source>
        <dbReference type="Pfam" id="PF20655"/>
    </source>
</evidence>
<evidence type="ECO:0000259" key="7">
    <source>
        <dbReference type="Pfam" id="PF01266"/>
    </source>
</evidence>
<dbReference type="Gene3D" id="3.50.50.60">
    <property type="entry name" value="FAD/NAD(P)-binding domain"/>
    <property type="match status" value="1"/>
</dbReference>
<dbReference type="Pfam" id="PF01266">
    <property type="entry name" value="DAO"/>
    <property type="match status" value="1"/>
</dbReference>
<dbReference type="GO" id="GO:0042147">
    <property type="term" value="P:retrograde transport, endosome to Golgi"/>
    <property type="evidence" value="ECO:0007669"/>
    <property type="project" value="TreeGrafter"/>
</dbReference>
<dbReference type="InterPro" id="IPR006076">
    <property type="entry name" value="FAD-dep_OxRdtase"/>
</dbReference>
<protein>
    <recommendedName>
        <fullName evidence="12">Vps52-domain-containing protein</fullName>
    </recommendedName>
</protein>
<evidence type="ECO:0000313" key="10">
    <source>
        <dbReference type="EMBL" id="GLA45957.1"/>
    </source>
</evidence>
<dbReference type="Gene3D" id="3.30.9.10">
    <property type="entry name" value="D-Amino Acid Oxidase, subunit A, domain 2"/>
    <property type="match status" value="1"/>
</dbReference>
<sequence>MWLDRISGHATPSGPQFDSRSSSPLPRRTSSRLAPTPQNNRPASSRQGSALSLLSTPNDSSTSLSAPARGEGSSPKPSATRPRPSDVADPLEVLNGIIGKQGKTRDSSPASVAELKPPELVEDIDFHGLSLEDFIAEEDQPRRAWKSDVGAQTIQQFEKERDKFQDLHSAITGCDDVSKSVEMYLNDFQNELGAVSAEIESLQSRSIQLNAMLENRRNVEQLLGPAVEEISLSPKTVRLVAEGPIDENWVKALNEIETRTASIEAKASGTNSSKSIEDVRPLLGDIKKKAVERIRDYLVSQIRALRSPNINAQIIQQQRLVKFKDLYGYISRAHPTLTGEITQAYINTMRWYYLSHFTRYHQALEKIKVYPSDRNEVLGGDPTSHKTGNIVPGGRAGSAAHDPFSLGRRVDILRAGNQMAISSYLAEEDNAFHGLEIPFRNFNLALLDNVSAEYSFMTEMFSTLGFQQISRKAVEIFEPVFTLGQALTKHLIEQTTDALGVLICVRLNQQAAFELQRRKVPVADSYVNGTNMQLWPRFQVIMDTQCESLKRVAANTGRSAVSALSLAGGDDLNKSSAPHFLTQRFGQLLHGILVLSSEAGDDEPVSNSLGRLTTEFDNLLTKLSRIGGDAKRRERFLYNNYSLVLAIISDTHGKLATEQKQHLEDMLKNSLSASAPMPTPPGVGNNHLSASPHANNTPPYNAGIVTMIPLSHPVSMATRILRSLPNGRLLSRRAFSSTAASKADVTHAVIGAGVVGLAVARQLAMKEGTSTILLERHEAPGTETSSRNSEVIHAGLYYGTDTLKTTLCIKGKELLYALCAQHNIPHRNTKKWIVAQTPEQWEACLRVHEHAKRIGVPTRILGQEEARRREPEVRALAGIVESPTTGIIDSHSLMTYLQGDFEDRGGDCAFMTKVTGIEPVAASEGGGYRISAVSADGSETTITAETVINSAGNGACAINNMVLPAERHRKAYFAKGTYFSYSASTPKTSVLVYPATLPGTGGLGTHLTLDMGGRIRFGPDVEWVEDPNDLKPSPTRLQQALPEIRAYLPNVDVEAIDLDYCGIRPKLGKGGAVNTGKGFHDFVIQEEEGFPGFVNLLGIESPGLTSCLAIGERVRDILY</sequence>
<dbReference type="GO" id="GO:0032456">
    <property type="term" value="P:endocytic recycling"/>
    <property type="evidence" value="ECO:0007669"/>
    <property type="project" value="TreeGrafter"/>
</dbReference>
<organism evidence="10 11">
    <name type="scientific">Aspergillus niger</name>
    <dbReference type="NCBI Taxonomy" id="5061"/>
    <lineage>
        <taxon>Eukaryota</taxon>
        <taxon>Fungi</taxon>
        <taxon>Dikarya</taxon>
        <taxon>Ascomycota</taxon>
        <taxon>Pezizomycotina</taxon>
        <taxon>Eurotiomycetes</taxon>
        <taxon>Eurotiomycetidae</taxon>
        <taxon>Eurotiales</taxon>
        <taxon>Aspergillaceae</taxon>
        <taxon>Aspergillus</taxon>
        <taxon>Aspergillus subgen. Circumdati</taxon>
    </lineage>
</organism>
<dbReference type="SUPFAM" id="SSF51905">
    <property type="entry name" value="FAD/NAD(P)-binding domain"/>
    <property type="match status" value="1"/>
</dbReference>
<evidence type="ECO:0000256" key="2">
    <source>
        <dbReference type="ARBA" id="ARBA00008180"/>
    </source>
</evidence>
<dbReference type="GO" id="GO:0000938">
    <property type="term" value="C:GARP complex"/>
    <property type="evidence" value="ECO:0007669"/>
    <property type="project" value="TreeGrafter"/>
</dbReference>
<comment type="subcellular location">
    <subcellularLocation>
        <location evidence="1">Golgi apparatus</location>
        <location evidence="1">trans-Golgi network</location>
    </subcellularLocation>
</comment>
<proteinExistence type="inferred from homology"/>
<name>A0A9W6E7C6_ASPNG</name>
<accession>A0A9W6E7C6</accession>
<feature type="domain" description="FAD dependent oxidoreductase" evidence="7">
    <location>
        <begin position="748"/>
        <end position="1115"/>
    </location>
</feature>
<feature type="compositionally biased region" description="Low complexity" evidence="6">
    <location>
        <begin position="19"/>
        <end position="33"/>
    </location>
</feature>
<evidence type="ECO:0000256" key="6">
    <source>
        <dbReference type="SAM" id="MobiDB-lite"/>
    </source>
</evidence>
<evidence type="ECO:0000256" key="3">
    <source>
        <dbReference type="ARBA" id="ARBA00022448"/>
    </source>
</evidence>
<dbReference type="Proteomes" id="UP001144191">
    <property type="component" value="Unassembled WGS sequence"/>
</dbReference>
<dbReference type="PANTHER" id="PTHR14190">
    <property type="entry name" value="SUPPRESSOR OF ACTIN MUTATIONS 2/VACUOLAR PROTEIN SORTING 52"/>
    <property type="match status" value="1"/>
</dbReference>
<dbReference type="GO" id="GO:0006896">
    <property type="term" value="P:Golgi to vacuole transport"/>
    <property type="evidence" value="ECO:0007669"/>
    <property type="project" value="TreeGrafter"/>
</dbReference>
<dbReference type="EMBL" id="BRPB01000005">
    <property type="protein sequence ID" value="GLA45957.1"/>
    <property type="molecule type" value="Genomic_DNA"/>
</dbReference>